<protein>
    <recommendedName>
        <fullName evidence="4">Bacteriocin</fullName>
    </recommendedName>
</protein>
<evidence type="ECO:0008006" key="4">
    <source>
        <dbReference type="Google" id="ProtNLM"/>
    </source>
</evidence>
<keyword evidence="3" id="KW-1185">Reference proteome</keyword>
<sequence>MKKLNVSQMENLQGGSNRKCLIDGMLTGLAMGIGGVLAGPWGMAAALVTGGYAGNTNGCFDK</sequence>
<keyword evidence="1" id="KW-0812">Transmembrane</keyword>
<evidence type="ECO:0000256" key="1">
    <source>
        <dbReference type="SAM" id="Phobius"/>
    </source>
</evidence>
<evidence type="ECO:0000313" key="2">
    <source>
        <dbReference type="EMBL" id="CAD7809253.1"/>
    </source>
</evidence>
<dbReference type="AlphaFoldDB" id="A0A9N8MGC8"/>
<name>A0A9N8MGC8_9FLAO</name>
<gene>
    <name evidence="2" type="ORF">CHRY9390_01967</name>
</gene>
<reference evidence="2" key="1">
    <citation type="submission" date="2020-12" db="EMBL/GenBank/DDBJ databases">
        <authorList>
            <person name="Rodrigo-Torres L."/>
            <person name="Arahal R. D."/>
            <person name="Lucena T."/>
        </authorList>
    </citation>
    <scope>NUCLEOTIDE SEQUENCE</scope>
    <source>
        <strain evidence="2">CECT 9390</strain>
    </source>
</reference>
<proteinExistence type="predicted"/>
<evidence type="ECO:0000313" key="3">
    <source>
        <dbReference type="Proteomes" id="UP000662618"/>
    </source>
</evidence>
<feature type="transmembrane region" description="Helical" evidence="1">
    <location>
        <begin position="21"/>
        <end position="41"/>
    </location>
</feature>
<organism evidence="2 3">
    <name type="scientific">Chryseobacterium aquaeductus</name>
    <dbReference type="NCBI Taxonomy" id="2675056"/>
    <lineage>
        <taxon>Bacteria</taxon>
        <taxon>Pseudomonadati</taxon>
        <taxon>Bacteroidota</taxon>
        <taxon>Flavobacteriia</taxon>
        <taxon>Flavobacteriales</taxon>
        <taxon>Weeksellaceae</taxon>
        <taxon>Chryseobacterium group</taxon>
        <taxon>Chryseobacterium</taxon>
    </lineage>
</organism>
<accession>A0A9N8MGC8</accession>
<dbReference type="Proteomes" id="UP000662618">
    <property type="component" value="Unassembled WGS sequence"/>
</dbReference>
<dbReference type="EMBL" id="CAJIMS010000001">
    <property type="protein sequence ID" value="CAD7809253.1"/>
    <property type="molecule type" value="Genomic_DNA"/>
</dbReference>
<comment type="caution">
    <text evidence="2">The sequence shown here is derived from an EMBL/GenBank/DDBJ whole genome shotgun (WGS) entry which is preliminary data.</text>
</comment>
<keyword evidence="1" id="KW-0472">Membrane</keyword>
<keyword evidence="1" id="KW-1133">Transmembrane helix</keyword>